<dbReference type="Proteomes" id="UP000694412">
    <property type="component" value="Chromosome 5"/>
</dbReference>
<feature type="compositionally biased region" description="Low complexity" evidence="1">
    <location>
        <begin position="142"/>
        <end position="156"/>
    </location>
</feature>
<dbReference type="GO" id="GO:0045892">
    <property type="term" value="P:negative regulation of DNA-templated transcription"/>
    <property type="evidence" value="ECO:0007669"/>
    <property type="project" value="Ensembl"/>
</dbReference>
<gene>
    <name evidence="3" type="primary">BAHD1</name>
</gene>
<dbReference type="AlphaFoldDB" id="A0A8C2YCP0"/>
<reference evidence="3" key="2">
    <citation type="submission" date="2025-08" db="UniProtKB">
        <authorList>
            <consortium name="Ensembl"/>
        </authorList>
    </citation>
    <scope>IDENTIFICATION</scope>
</reference>
<dbReference type="GO" id="GO:0005677">
    <property type="term" value="C:chromatin silencing complex"/>
    <property type="evidence" value="ECO:0007669"/>
    <property type="project" value="Ensembl"/>
</dbReference>
<dbReference type="GO" id="GO:0003682">
    <property type="term" value="F:chromatin binding"/>
    <property type="evidence" value="ECO:0007669"/>
    <property type="project" value="Ensembl"/>
</dbReference>
<feature type="compositionally biased region" description="Gly residues" evidence="1">
    <location>
        <begin position="78"/>
        <end position="87"/>
    </location>
</feature>
<dbReference type="GO" id="GO:0005654">
    <property type="term" value="C:nucleoplasm"/>
    <property type="evidence" value="ECO:0007669"/>
    <property type="project" value="Ensembl"/>
</dbReference>
<dbReference type="Ensembl" id="ENSCJPT00005023378.1">
    <property type="protein sequence ID" value="ENSCJPP00005016666.1"/>
    <property type="gene ID" value="ENSCJPG00005013670.1"/>
</dbReference>
<protein>
    <submittedName>
        <fullName evidence="3">Bromo adjacent homology domain containing 1</fullName>
    </submittedName>
</protein>
<feature type="region of interest" description="Disordered" evidence="1">
    <location>
        <begin position="391"/>
        <end position="417"/>
    </location>
</feature>
<feature type="compositionally biased region" description="Polar residues" evidence="1">
    <location>
        <begin position="306"/>
        <end position="318"/>
    </location>
</feature>
<dbReference type="GeneTree" id="ENSGT00390000003967"/>
<dbReference type="InterPro" id="IPR001025">
    <property type="entry name" value="BAH_dom"/>
</dbReference>
<evidence type="ECO:0000259" key="2">
    <source>
        <dbReference type="PROSITE" id="PS51038"/>
    </source>
</evidence>
<feature type="region of interest" description="Disordered" evidence="1">
    <location>
        <begin position="267"/>
        <end position="319"/>
    </location>
</feature>
<dbReference type="GO" id="GO:0000976">
    <property type="term" value="F:transcription cis-regulatory region binding"/>
    <property type="evidence" value="ECO:0007669"/>
    <property type="project" value="TreeGrafter"/>
</dbReference>
<evidence type="ECO:0000313" key="4">
    <source>
        <dbReference type="Proteomes" id="UP000694412"/>
    </source>
</evidence>
<dbReference type="CDD" id="cd04714">
    <property type="entry name" value="BAH_BAHCC1"/>
    <property type="match status" value="1"/>
</dbReference>
<reference evidence="3" key="3">
    <citation type="submission" date="2025-09" db="UniProtKB">
        <authorList>
            <consortium name="Ensembl"/>
        </authorList>
    </citation>
    <scope>IDENTIFICATION</scope>
</reference>
<feature type="compositionally biased region" description="Pro residues" evidence="1">
    <location>
        <begin position="157"/>
        <end position="182"/>
    </location>
</feature>
<sequence length="1089" mass="117987">MGGNGFSSGNRPLRPLSWGGGVRKTEGPRARRSPSRSVGTPWCKEDPRVSSRSPWGGQKALWRGTGRRAAEAVRGSLEAGGGDGGALRGRDRGGGAAHADWPTAASRAGLPLVASSRRAAERRAAIGCGRGSRKEDGGAGRLAGSSRRAAAAAPRSLPHPPPPSPSPFPQPPPPPPLPPAPAPLRSRPLRAARPGRAGSRRPAARAGGGGGGQRASSRLIPIPVPAEEAALTQQRGAPRSAAAGSRPTRGLDIDPMTHARKKQLFLLKHPAGSAGQVSSPTGNRRMDRTQAECGEQRDGDAAEAASSLSGFVGTSKSKNLQEVRKTYPLRRRLHPSMNKKTCKVLLTRLEDVAGSLSKETQSCKKKDLPSWVEELGPTFFAEQVKPVGAGRSDSAGEKCTVTYPGTEEDLDAAPSEPRKRRLASLNAEAVNNLLFERDDGLLSGRRFRRDTAKASGDCTAKSLHCKAGDSWPALEKTAVKTGKGKNRQEPSQKYGSCDHSLDEVFDDGLRREDSTISYHPTPKRLASLNAVAFLKLTHEKDQPLKQRSKSDGEGKSENQCSKSTLKWAKANRKNCVKSKKEATSLKMEGQHSWRGLTLGAFGKAEQQDSSRLYRKAQPVPYESQSSTEGFYDRLPLLMGGQAAMKPEYGRPGEKSPTPKQEFHQPSFPVQQFPPLPVPGNHTDCGCLYESSDLTPLNRFYVCYGQSGYRGYSHCSVYSKDEVLQPATCEGLLVSPGSLPSGAHFQPLHWCSSPYCCGEGTAINSYSVCGVVHVPDGRISSVHTGRNSYPYKMPFAAEGCKSLDQLNLTIPVAGHPASPAHPLSGCPVPSVPPAAEPVPHLQTPNSDPQTMARECPQSSKPPSGSKSGLRNMPGCLHASDSKTVGGHSHPKQQRISRRRATNGWIPVGTACEKAVYVVNEPEPAVRKSYQAVERDGEIIRVRDTVLLKSGPRKKSMPYVAKISALWEDPKTGELMMSLLWYYRPEHTQGGRNPSMHQNEIFASRHQDENSVACIEEKCYVLTFAEYCRFCALAKRRVEGIPGRKAIMVPPSEEYSTPLHRKVPEDTDPELVFLCRHVYDFRHGRILKNPQ</sequence>
<feature type="region of interest" description="Disordered" evidence="1">
    <location>
        <begin position="1"/>
        <end position="254"/>
    </location>
</feature>
<dbReference type="GO" id="GO:0031507">
    <property type="term" value="P:heterochromatin formation"/>
    <property type="evidence" value="ECO:0007669"/>
    <property type="project" value="Ensembl"/>
</dbReference>
<feature type="compositionally biased region" description="Low complexity" evidence="1">
    <location>
        <begin position="857"/>
        <end position="867"/>
    </location>
</feature>
<feature type="compositionally biased region" description="Basic and acidic residues" evidence="1">
    <location>
        <begin position="539"/>
        <end position="556"/>
    </location>
</feature>
<accession>A0A8C2YCP0</accession>
<keyword evidence="4" id="KW-1185">Reference proteome</keyword>
<evidence type="ECO:0000313" key="3">
    <source>
        <dbReference type="Ensembl" id="ENSCJPP00005016666.1"/>
    </source>
</evidence>
<feature type="domain" description="BAH" evidence="2">
    <location>
        <begin position="936"/>
        <end position="1088"/>
    </location>
</feature>
<feature type="compositionally biased region" description="Basic residues" evidence="1">
    <location>
        <begin position="887"/>
        <end position="899"/>
    </location>
</feature>
<evidence type="ECO:0000256" key="1">
    <source>
        <dbReference type="SAM" id="MobiDB-lite"/>
    </source>
</evidence>
<dbReference type="Gene3D" id="2.30.30.490">
    <property type="match status" value="1"/>
</dbReference>
<feature type="compositionally biased region" description="Low complexity" evidence="1">
    <location>
        <begin position="183"/>
        <end position="197"/>
    </location>
</feature>
<feature type="compositionally biased region" description="Basic and acidic residues" evidence="1">
    <location>
        <begin position="284"/>
        <end position="300"/>
    </location>
</feature>
<dbReference type="PROSITE" id="PS51038">
    <property type="entry name" value="BAH"/>
    <property type="match status" value="1"/>
</dbReference>
<organism evidence="3 4">
    <name type="scientific">Coturnix japonica</name>
    <name type="common">Japanese quail</name>
    <name type="synonym">Coturnix coturnix japonica</name>
    <dbReference type="NCBI Taxonomy" id="93934"/>
    <lineage>
        <taxon>Eukaryota</taxon>
        <taxon>Metazoa</taxon>
        <taxon>Chordata</taxon>
        <taxon>Craniata</taxon>
        <taxon>Vertebrata</taxon>
        <taxon>Euteleostomi</taxon>
        <taxon>Archelosauria</taxon>
        <taxon>Archosauria</taxon>
        <taxon>Dinosauria</taxon>
        <taxon>Saurischia</taxon>
        <taxon>Theropoda</taxon>
        <taxon>Coelurosauria</taxon>
        <taxon>Aves</taxon>
        <taxon>Neognathae</taxon>
        <taxon>Galloanserae</taxon>
        <taxon>Galliformes</taxon>
        <taxon>Phasianidae</taxon>
        <taxon>Perdicinae</taxon>
        <taxon>Coturnix</taxon>
    </lineage>
</organism>
<reference evidence="3" key="1">
    <citation type="submission" date="2015-11" db="EMBL/GenBank/DDBJ databases">
        <authorList>
            <consortium name="International Coturnix japonica Genome Analysis Consortium"/>
            <person name="Warren W."/>
            <person name="Burt D.W."/>
            <person name="Antin P.B."/>
            <person name="Lanford R."/>
            <person name="Gros J."/>
            <person name="Wilson R.K."/>
        </authorList>
    </citation>
    <scope>NUCLEOTIDE SEQUENCE [LARGE SCALE GENOMIC DNA]</scope>
</reference>
<dbReference type="PANTHER" id="PTHR46576:SF1">
    <property type="entry name" value="BROMO ADJACENT HOMOLOGY DOMAIN-CONTAINING 1 PROTEIN"/>
    <property type="match status" value="1"/>
</dbReference>
<dbReference type="InterPro" id="IPR053032">
    <property type="entry name" value="BAH_domain-containing"/>
</dbReference>
<feature type="region of interest" description="Disordered" evidence="1">
    <location>
        <begin position="539"/>
        <end position="562"/>
    </location>
</feature>
<feature type="compositionally biased region" description="Low complexity" evidence="1">
    <location>
        <begin position="235"/>
        <end position="248"/>
    </location>
</feature>
<feature type="region of interest" description="Disordered" evidence="1">
    <location>
        <begin position="818"/>
        <end position="899"/>
    </location>
</feature>
<dbReference type="PANTHER" id="PTHR46576">
    <property type="entry name" value="BROMO ADJACENT HOMOLOGY DOMAIN-CONTAINING 1 PROTEIN"/>
    <property type="match status" value="1"/>
</dbReference>
<feature type="region of interest" description="Disordered" evidence="1">
    <location>
        <begin position="645"/>
        <end position="664"/>
    </location>
</feature>
<dbReference type="InterPro" id="IPR043151">
    <property type="entry name" value="BAH_sf"/>
</dbReference>
<proteinExistence type="predicted"/>
<name>A0A8C2YCP0_COTJA</name>
<dbReference type="Pfam" id="PF01426">
    <property type="entry name" value="BAH"/>
    <property type="match status" value="1"/>
</dbReference>
<dbReference type="SMART" id="SM00439">
    <property type="entry name" value="BAH"/>
    <property type="match status" value="1"/>
</dbReference>